<dbReference type="EMBL" id="CAACVS010000042">
    <property type="protein sequence ID" value="VEU34894.1"/>
    <property type="molecule type" value="Genomic_DNA"/>
</dbReference>
<accession>A0A448YYR1</accession>
<protein>
    <recommendedName>
        <fullName evidence="4">Alpha 1,4-glycosyltransferase domain-containing protein</fullName>
    </recommendedName>
</protein>
<dbReference type="PANTHER" id="PTHR31834:SF1">
    <property type="entry name" value="INITIATION-SPECIFIC ALPHA-1,6-MANNOSYLTRANSFERASE"/>
    <property type="match status" value="1"/>
</dbReference>
<organism evidence="2 3">
    <name type="scientific">Pseudo-nitzschia multistriata</name>
    <dbReference type="NCBI Taxonomy" id="183589"/>
    <lineage>
        <taxon>Eukaryota</taxon>
        <taxon>Sar</taxon>
        <taxon>Stramenopiles</taxon>
        <taxon>Ochrophyta</taxon>
        <taxon>Bacillariophyta</taxon>
        <taxon>Bacillariophyceae</taxon>
        <taxon>Bacillariophycidae</taxon>
        <taxon>Bacillariales</taxon>
        <taxon>Bacillariaceae</taxon>
        <taxon>Pseudo-nitzschia</taxon>
    </lineage>
</organism>
<gene>
    <name evidence="2" type="ORF">PSNMU_V1.4_AUG-EV-PASAV3_0016140</name>
</gene>
<dbReference type="GO" id="GO:0006487">
    <property type="term" value="P:protein N-linked glycosylation"/>
    <property type="evidence" value="ECO:0007669"/>
    <property type="project" value="TreeGrafter"/>
</dbReference>
<keyword evidence="3" id="KW-1185">Reference proteome</keyword>
<dbReference type="PANTHER" id="PTHR31834">
    <property type="entry name" value="INITIATION-SPECIFIC ALPHA-1,6-MANNOSYLTRANSFERASE"/>
    <property type="match status" value="1"/>
</dbReference>
<evidence type="ECO:0000256" key="1">
    <source>
        <dbReference type="SAM" id="MobiDB-lite"/>
    </source>
</evidence>
<reference evidence="2 3" key="1">
    <citation type="submission" date="2019-01" db="EMBL/GenBank/DDBJ databases">
        <authorList>
            <person name="Ferrante I. M."/>
        </authorList>
    </citation>
    <scope>NUCLEOTIDE SEQUENCE [LARGE SCALE GENOMIC DNA]</scope>
    <source>
        <strain evidence="2 3">B856</strain>
    </source>
</reference>
<dbReference type="GO" id="GO:0000136">
    <property type="term" value="C:mannan polymerase complex"/>
    <property type="evidence" value="ECO:0007669"/>
    <property type="project" value="TreeGrafter"/>
</dbReference>
<feature type="region of interest" description="Disordered" evidence="1">
    <location>
        <begin position="55"/>
        <end position="85"/>
    </location>
</feature>
<proteinExistence type="predicted"/>
<dbReference type="Gene3D" id="3.90.550.20">
    <property type="match status" value="1"/>
</dbReference>
<feature type="compositionally biased region" description="Low complexity" evidence="1">
    <location>
        <begin position="55"/>
        <end position="78"/>
    </location>
</feature>
<dbReference type="Pfam" id="PF04488">
    <property type="entry name" value="Gly_transf_sug"/>
    <property type="match status" value="1"/>
</dbReference>
<name>A0A448YYR1_9STRA</name>
<dbReference type="GO" id="GO:0000009">
    <property type="term" value="F:alpha-1,6-mannosyltransferase activity"/>
    <property type="evidence" value="ECO:0007669"/>
    <property type="project" value="InterPro"/>
</dbReference>
<dbReference type="SUPFAM" id="SSF53448">
    <property type="entry name" value="Nucleotide-diphospho-sugar transferases"/>
    <property type="match status" value="1"/>
</dbReference>
<evidence type="ECO:0000313" key="3">
    <source>
        <dbReference type="Proteomes" id="UP000291116"/>
    </source>
</evidence>
<dbReference type="InterPro" id="IPR007577">
    <property type="entry name" value="GlycoTrfase_DXD_sugar-bd_CS"/>
</dbReference>
<evidence type="ECO:0000313" key="2">
    <source>
        <dbReference type="EMBL" id="VEU34894.1"/>
    </source>
</evidence>
<evidence type="ECO:0008006" key="4">
    <source>
        <dbReference type="Google" id="ProtNLM"/>
    </source>
</evidence>
<dbReference type="Proteomes" id="UP000291116">
    <property type="component" value="Unassembled WGS sequence"/>
</dbReference>
<dbReference type="OrthoDB" id="41634at2759"/>
<dbReference type="InterPro" id="IPR029044">
    <property type="entry name" value="Nucleotide-diphossugar_trans"/>
</dbReference>
<dbReference type="AlphaFoldDB" id="A0A448YYR1"/>
<dbReference type="InterPro" id="IPR039367">
    <property type="entry name" value="Och1-like"/>
</dbReference>
<sequence>MEIRHRKNARASRISNPVAMGALFVAVCCLLGFNAVIRGNTGDTAAVSRKSSVVASAPNGDINNNNNNENTSNSNRNTQTIGNNSNNVVYSRFGVTVFYPIYNYAKDKDGEAPPASPVTEKLLEDLRHSPSVTQVVGLDTDHPPSFLESCGTGHGIAVVDAAGGEQTTGAVSERFRQLRASRQPHLAMELLKYCALDHYQGGLYVDSHSLLTSTVENLLSRVEAGGNGNLAVLNDPKISPESIHGALLYIADDSKGSARKKQNKAQSTSVVGGMIRLLLSTDVSVLVSSPLFLPKSLYGLVAKDEGVGELSASRETTAGKGTHWYLLQHTCSLFALGQRPLTAPISPYALNSHRLTQNCPEPNGFCCSIYDSITHIPTMMTKHLLLPYQVLPPTSDLPQPLNADKGEFDEADLPYISTISERVHARPEGHALLTPNFFETLLQSDCLPSDKKCSDCLRNKQGSNCKTCAHACPCYCKALCHVPVEEKFVSKSLVISPPIYAKEPSRLVPRIVHQTYYETVTSEKYPNMSRLIESFKQSGWEYKFYTDEMSLNFLSTHFPPEVREAYETLRPGAFKADLFRYCVLLIHGGVYADMDIMLETNLDLAIGPDIGFMIPHDEPGTPVNRRMCLWNGFIAAAPGHPFLAKTIETVVNNIRNRFTGVDTDAMFCPNPEMSMLHSFDTLFTAGPCILGAMVNKVLGRHGQTSFEAGEIDLWERSKQDALQNGTKFVIGVDDKPSKKIPGRTIILSQNKWDMGSHRFTFIEKNLVVAATDLPGADDRANQETTKEHYSKTHVKAGIYGLDRLYTDNVRANENLRFYVDAQWSRYVQRGTRDPGGTASGSKT</sequence>